<keyword evidence="1" id="KW-0378">Hydrolase</keyword>
<evidence type="ECO:0000256" key="2">
    <source>
        <dbReference type="SAM" id="Phobius"/>
    </source>
</evidence>
<proteinExistence type="predicted"/>
<dbReference type="RefSeq" id="WP_144932919.1">
    <property type="nucleotide sequence ID" value="NZ_JBHTIU010000016.1"/>
</dbReference>
<reference evidence="4" key="1">
    <citation type="journal article" date="2019" name="Int. J. Syst. Evol. Microbiol.">
        <title>The Global Catalogue of Microorganisms (GCM) 10K type strain sequencing project: providing services to taxonomists for standard genome sequencing and annotation.</title>
        <authorList>
            <consortium name="The Broad Institute Genomics Platform"/>
            <consortium name="The Broad Institute Genome Sequencing Center for Infectious Disease"/>
            <person name="Wu L."/>
            <person name="Ma J."/>
        </authorList>
    </citation>
    <scope>NUCLEOTIDE SEQUENCE [LARGE SCALE GENOMIC DNA]</scope>
    <source>
        <strain evidence="4">CCUG 57263</strain>
    </source>
</reference>
<keyword evidence="4" id="KW-1185">Reference proteome</keyword>
<comment type="caution">
    <text evidence="3">The sequence shown here is derived from an EMBL/GenBank/DDBJ whole genome shotgun (WGS) entry which is preliminary data.</text>
</comment>
<gene>
    <name evidence="3" type="ORF">ACFQ03_05390</name>
</gene>
<dbReference type="Pfam" id="PF04203">
    <property type="entry name" value="Sortase"/>
    <property type="match status" value="1"/>
</dbReference>
<accession>A0ABW3D780</accession>
<name>A0ABW3D780_9BACL</name>
<protein>
    <submittedName>
        <fullName evidence="3">Class D sortase</fullName>
    </submittedName>
</protein>
<organism evidence="3 4">
    <name type="scientific">Paenibacillus residui</name>
    <dbReference type="NCBI Taxonomy" id="629724"/>
    <lineage>
        <taxon>Bacteria</taxon>
        <taxon>Bacillati</taxon>
        <taxon>Bacillota</taxon>
        <taxon>Bacilli</taxon>
        <taxon>Bacillales</taxon>
        <taxon>Paenibacillaceae</taxon>
        <taxon>Paenibacillus</taxon>
    </lineage>
</organism>
<dbReference type="CDD" id="cd05828">
    <property type="entry name" value="Sortase_D_1"/>
    <property type="match status" value="1"/>
</dbReference>
<feature type="transmembrane region" description="Helical" evidence="2">
    <location>
        <begin position="6"/>
        <end position="25"/>
    </location>
</feature>
<dbReference type="InterPro" id="IPR053525">
    <property type="entry name" value="Sortase_D"/>
</dbReference>
<dbReference type="NCBIfam" id="NF033746">
    <property type="entry name" value="class_D_sortase"/>
    <property type="match status" value="1"/>
</dbReference>
<dbReference type="InterPro" id="IPR005754">
    <property type="entry name" value="Sortase"/>
</dbReference>
<evidence type="ECO:0000313" key="4">
    <source>
        <dbReference type="Proteomes" id="UP001597120"/>
    </source>
</evidence>
<keyword evidence="2" id="KW-1133">Transmembrane helix</keyword>
<dbReference type="InterPro" id="IPR023365">
    <property type="entry name" value="Sortase_dom-sf"/>
</dbReference>
<sequence>MRNKIGSLLILIGVIFIFVSVYQYFSHKIGMQRALEEAESKISLEQEFKPKPIVQPEVDSKEALQAAQLAARQQFDPQDNDVIGVLKIPKIEAKLPIIEGTDEEMLAKGVGHYRTTAFPMDNEQILLSGHRDTVFRNFGELEIGDRLIVEMPYGTFEYSIEETEIVSSDNTTVIGPKGEEVLTLSTCYPFRYVGDAPDRFIVYAYPVEDE</sequence>
<dbReference type="Gene3D" id="2.40.260.10">
    <property type="entry name" value="Sortase"/>
    <property type="match status" value="1"/>
</dbReference>
<evidence type="ECO:0000256" key="1">
    <source>
        <dbReference type="ARBA" id="ARBA00022801"/>
    </source>
</evidence>
<dbReference type="NCBIfam" id="TIGR01076">
    <property type="entry name" value="sortase_fam"/>
    <property type="match status" value="1"/>
</dbReference>
<evidence type="ECO:0000313" key="3">
    <source>
        <dbReference type="EMBL" id="MFD0868574.1"/>
    </source>
</evidence>
<keyword evidence="2" id="KW-0472">Membrane</keyword>
<keyword evidence="2" id="KW-0812">Transmembrane</keyword>
<dbReference type="EMBL" id="JBHTIU010000016">
    <property type="protein sequence ID" value="MFD0868574.1"/>
    <property type="molecule type" value="Genomic_DNA"/>
</dbReference>
<dbReference type="InterPro" id="IPR041999">
    <property type="entry name" value="Sortase_D_1"/>
</dbReference>
<dbReference type="SUPFAM" id="SSF63817">
    <property type="entry name" value="Sortase"/>
    <property type="match status" value="1"/>
</dbReference>
<dbReference type="Proteomes" id="UP001597120">
    <property type="component" value="Unassembled WGS sequence"/>
</dbReference>